<keyword evidence="2" id="KW-1133">Transmembrane helix</keyword>
<sequence length="358" mass="36932">MGGHAAGEVASRLAVDTILATFVEDAPPDTALRQAFVAANETIYREGRGSMGTTGVAALFRGDTLYVANVGDSRAYLIREGQISQISRDHSFVSDQVAAGLMTPEQARTSNVRNIITRALGYQAEVHVDTFNLALQPGDTVLLSSDGMHGLIEDAEIAEVASMLPPEEAVQRLVDTSNARGGHDNITVVIGQVDEVDPIGKVDSPTSTVARSRSPTQPLADMQQQTDDATSSKGAAERPLSRTGLLLASLLLVFLVGGGLFLTNGFGMNGSPTPVPVATLSSTVTSLPSVTPVPTRAATTTTTATAASTTTATTAATVTTTTVTSTTATAASTTTPTRTSTTTTTPTRTSTPSVTPNP</sequence>
<name>E1IH94_9CHLR</name>
<dbReference type="Pfam" id="PF00481">
    <property type="entry name" value="PP2C"/>
    <property type="match status" value="1"/>
</dbReference>
<organism evidence="4 5">
    <name type="scientific">Oscillochloris trichoides DG-6</name>
    <dbReference type="NCBI Taxonomy" id="765420"/>
    <lineage>
        <taxon>Bacteria</taxon>
        <taxon>Bacillati</taxon>
        <taxon>Chloroflexota</taxon>
        <taxon>Chloroflexia</taxon>
        <taxon>Chloroflexales</taxon>
        <taxon>Chloroflexineae</taxon>
        <taxon>Oscillochloridaceae</taxon>
        <taxon>Oscillochloris</taxon>
    </lineage>
</organism>
<dbReference type="SMART" id="SM00331">
    <property type="entry name" value="PP2C_SIG"/>
    <property type="match status" value="1"/>
</dbReference>
<dbReference type="eggNOG" id="COG0631">
    <property type="taxonomic scope" value="Bacteria"/>
</dbReference>
<feature type="region of interest" description="Disordered" evidence="1">
    <location>
        <begin position="324"/>
        <end position="358"/>
    </location>
</feature>
<feature type="domain" description="PPM-type phosphatase" evidence="3">
    <location>
        <begin position="1"/>
        <end position="193"/>
    </location>
</feature>
<evidence type="ECO:0000313" key="5">
    <source>
        <dbReference type="Proteomes" id="UP000054010"/>
    </source>
</evidence>
<proteinExistence type="predicted"/>
<dbReference type="PANTHER" id="PTHR47992">
    <property type="entry name" value="PROTEIN PHOSPHATASE"/>
    <property type="match status" value="1"/>
</dbReference>
<dbReference type="SMART" id="SM00332">
    <property type="entry name" value="PP2Cc"/>
    <property type="match status" value="1"/>
</dbReference>
<dbReference type="EMBL" id="ADVR01000112">
    <property type="protein sequence ID" value="EFO79569.1"/>
    <property type="molecule type" value="Genomic_DNA"/>
</dbReference>
<feature type="transmembrane region" description="Helical" evidence="2">
    <location>
        <begin position="244"/>
        <end position="262"/>
    </location>
</feature>
<keyword evidence="5" id="KW-1185">Reference proteome</keyword>
<feature type="region of interest" description="Disordered" evidence="1">
    <location>
        <begin position="198"/>
        <end position="237"/>
    </location>
</feature>
<reference evidence="4 5" key="1">
    <citation type="journal article" date="2011" name="J. Bacteriol.">
        <title>Draft genome sequence of the anoxygenic filamentous phototrophic bacterium Oscillochloris trichoides subsp. DG-6.</title>
        <authorList>
            <person name="Kuznetsov B.B."/>
            <person name="Ivanovsky R.N."/>
            <person name="Keppen O.I."/>
            <person name="Sukhacheva M.V."/>
            <person name="Bumazhkin B.K."/>
            <person name="Patutina E.O."/>
            <person name="Beletsky A.V."/>
            <person name="Mardanov A.V."/>
            <person name="Baslerov R.V."/>
            <person name="Panteleeva A.N."/>
            <person name="Kolganova T.V."/>
            <person name="Ravin N.V."/>
            <person name="Skryabin K.G."/>
        </authorList>
    </citation>
    <scope>NUCLEOTIDE SEQUENCE [LARGE SCALE GENOMIC DNA]</scope>
    <source>
        <strain evidence="4 5">DG-6</strain>
    </source>
</reference>
<evidence type="ECO:0000259" key="3">
    <source>
        <dbReference type="PROSITE" id="PS51746"/>
    </source>
</evidence>
<dbReference type="InterPro" id="IPR001932">
    <property type="entry name" value="PPM-type_phosphatase-like_dom"/>
</dbReference>
<keyword evidence="2" id="KW-0812">Transmembrane</keyword>
<evidence type="ECO:0000256" key="1">
    <source>
        <dbReference type="SAM" id="MobiDB-lite"/>
    </source>
</evidence>
<dbReference type="Gene3D" id="3.60.40.10">
    <property type="entry name" value="PPM-type phosphatase domain"/>
    <property type="match status" value="1"/>
</dbReference>
<comment type="caution">
    <text evidence="4">The sequence shown here is derived from an EMBL/GenBank/DDBJ whole genome shotgun (WGS) entry which is preliminary data.</text>
</comment>
<evidence type="ECO:0000256" key="2">
    <source>
        <dbReference type="SAM" id="Phobius"/>
    </source>
</evidence>
<dbReference type="HOGENOM" id="CLU_034545_4_0_0"/>
<dbReference type="STRING" id="765420.OSCT_2695"/>
<accession>E1IH94</accession>
<dbReference type="InterPro" id="IPR015655">
    <property type="entry name" value="PP2C"/>
</dbReference>
<dbReference type="Proteomes" id="UP000054010">
    <property type="component" value="Unassembled WGS sequence"/>
</dbReference>
<keyword evidence="2" id="KW-0472">Membrane</keyword>
<dbReference type="GO" id="GO:0004722">
    <property type="term" value="F:protein serine/threonine phosphatase activity"/>
    <property type="evidence" value="ECO:0007669"/>
    <property type="project" value="InterPro"/>
</dbReference>
<feature type="compositionally biased region" description="Polar residues" evidence="1">
    <location>
        <begin position="204"/>
        <end position="233"/>
    </location>
</feature>
<dbReference type="CDD" id="cd00143">
    <property type="entry name" value="PP2Cc"/>
    <property type="match status" value="1"/>
</dbReference>
<dbReference type="InterPro" id="IPR036457">
    <property type="entry name" value="PPM-type-like_dom_sf"/>
</dbReference>
<dbReference type="AlphaFoldDB" id="E1IH94"/>
<dbReference type="PROSITE" id="PS51746">
    <property type="entry name" value="PPM_2"/>
    <property type="match status" value="1"/>
</dbReference>
<gene>
    <name evidence="4" type="ORF">OSCT_2695</name>
</gene>
<protein>
    <submittedName>
        <fullName evidence="4">Protein phosphatase 2C-like protein</fullName>
    </submittedName>
</protein>
<dbReference type="SUPFAM" id="SSF81606">
    <property type="entry name" value="PP2C-like"/>
    <property type="match status" value="1"/>
</dbReference>
<evidence type="ECO:0000313" key="4">
    <source>
        <dbReference type="EMBL" id="EFO79569.1"/>
    </source>
</evidence>